<evidence type="ECO:0000313" key="4">
    <source>
        <dbReference type="Proteomes" id="UP001320898"/>
    </source>
</evidence>
<name>A0AAW5R0M6_9HYPH</name>
<evidence type="ECO:0000313" key="3">
    <source>
        <dbReference type="EMBL" id="MCT8973359.1"/>
    </source>
</evidence>
<dbReference type="PIRSF" id="PIRSF000429">
    <property type="entry name" value="Ac-CoA_Ac_transf"/>
    <property type="match status" value="1"/>
</dbReference>
<sequence>MDARPLILGGDIVPFRRYKDGTGLRDWVRRAVAGALTDAAIEAGDIDAVITASETDFLSLQLVPGPQLLDEVGLGGRPVMRVESGGASGGNALRAAVMHVMSGLARRVLVIGYEHAASHLAGDDVRLLYGLSFDADLEGWAGATATMLYALSIQDHMNRFGTTAEQLAAVSVKNHGNARFNPWAHKPMALEIADVLESEVVNTPYRRLDCSLISDGAAALVLAHPDAAPARSDRPRSRILASACACDAARLGDRPEPGLFRGKANAAAEAYRMAGIREPAREIEVAELYDSYTGAEVQAIEALGLCPDGEAGSRLVAGEFSADGRLPVNLSGGLIGQGGAPGAVGLAQAITVARLLEGRYWPESQNGRPYRRGLVDCHAGVATVNVTHVLERVEP</sequence>
<dbReference type="AlphaFoldDB" id="A0AAW5R0M6"/>
<evidence type="ECO:0000259" key="2">
    <source>
        <dbReference type="Pfam" id="PF22691"/>
    </source>
</evidence>
<dbReference type="RefSeq" id="WP_261616932.1">
    <property type="nucleotide sequence ID" value="NZ_JALIDZ010000007.1"/>
</dbReference>
<dbReference type="InterPro" id="IPR002155">
    <property type="entry name" value="Thiolase"/>
</dbReference>
<dbReference type="SUPFAM" id="SSF53901">
    <property type="entry name" value="Thiolase-like"/>
    <property type="match status" value="2"/>
</dbReference>
<feature type="domain" description="Thiolase C-terminal" evidence="2">
    <location>
        <begin position="245"/>
        <end position="392"/>
    </location>
</feature>
<dbReference type="Pfam" id="PF00108">
    <property type="entry name" value="Thiolase_N"/>
    <property type="match status" value="1"/>
</dbReference>
<organism evidence="3 4">
    <name type="scientific">Microbaculum marinisediminis</name>
    <dbReference type="NCBI Taxonomy" id="2931392"/>
    <lineage>
        <taxon>Bacteria</taxon>
        <taxon>Pseudomonadati</taxon>
        <taxon>Pseudomonadota</taxon>
        <taxon>Alphaproteobacteria</taxon>
        <taxon>Hyphomicrobiales</taxon>
        <taxon>Tepidamorphaceae</taxon>
        <taxon>Microbaculum</taxon>
    </lineage>
</organism>
<feature type="domain" description="Thiolase N-terminal" evidence="1">
    <location>
        <begin position="24"/>
        <end position="184"/>
    </location>
</feature>
<protein>
    <submittedName>
        <fullName evidence="3">Thiolase family protein</fullName>
    </submittedName>
</protein>
<gene>
    <name evidence="3" type="ORF">MUB46_15970</name>
</gene>
<dbReference type="GO" id="GO:0003988">
    <property type="term" value="F:acetyl-CoA C-acyltransferase activity"/>
    <property type="evidence" value="ECO:0007669"/>
    <property type="project" value="UniProtKB-ARBA"/>
</dbReference>
<dbReference type="PANTHER" id="PTHR42870:SF1">
    <property type="entry name" value="NON-SPECIFIC LIPID-TRANSFER PROTEIN-LIKE 2"/>
    <property type="match status" value="1"/>
</dbReference>
<accession>A0AAW5R0M6</accession>
<dbReference type="InterPro" id="IPR055140">
    <property type="entry name" value="Thiolase_C_2"/>
</dbReference>
<dbReference type="Proteomes" id="UP001320898">
    <property type="component" value="Unassembled WGS sequence"/>
</dbReference>
<dbReference type="InterPro" id="IPR016039">
    <property type="entry name" value="Thiolase-like"/>
</dbReference>
<keyword evidence="4" id="KW-1185">Reference proteome</keyword>
<dbReference type="Pfam" id="PF22691">
    <property type="entry name" value="Thiolase_C_1"/>
    <property type="match status" value="1"/>
</dbReference>
<comment type="caution">
    <text evidence="3">The sequence shown here is derived from an EMBL/GenBank/DDBJ whole genome shotgun (WGS) entry which is preliminary data.</text>
</comment>
<reference evidence="3 4" key="1">
    <citation type="submission" date="2022-04" db="EMBL/GenBank/DDBJ databases">
        <authorList>
            <person name="Ye Y.-Q."/>
            <person name="Du Z.-J."/>
        </authorList>
    </citation>
    <scope>NUCLEOTIDE SEQUENCE [LARGE SCALE GENOMIC DNA]</scope>
    <source>
        <strain evidence="3 4">A6E488</strain>
    </source>
</reference>
<dbReference type="InterPro" id="IPR020616">
    <property type="entry name" value="Thiolase_N"/>
</dbReference>
<dbReference type="Gene3D" id="3.40.47.10">
    <property type="match status" value="1"/>
</dbReference>
<dbReference type="EMBL" id="JALIDZ010000007">
    <property type="protein sequence ID" value="MCT8973359.1"/>
    <property type="molecule type" value="Genomic_DNA"/>
</dbReference>
<dbReference type="CDD" id="cd00829">
    <property type="entry name" value="SCP-x_thiolase"/>
    <property type="match status" value="1"/>
</dbReference>
<evidence type="ECO:0000259" key="1">
    <source>
        <dbReference type="Pfam" id="PF00108"/>
    </source>
</evidence>
<dbReference type="PANTHER" id="PTHR42870">
    <property type="entry name" value="ACETYL-COA C-ACETYLTRANSFERASE"/>
    <property type="match status" value="1"/>
</dbReference>
<proteinExistence type="predicted"/>